<organism evidence="3 4">
    <name type="scientific">Leptospira biflexa serovar Patoc (strain Patoc 1 / ATCC 23582 / Paris)</name>
    <dbReference type="NCBI Taxonomy" id="456481"/>
    <lineage>
        <taxon>Bacteria</taxon>
        <taxon>Pseudomonadati</taxon>
        <taxon>Spirochaetota</taxon>
        <taxon>Spirochaetia</taxon>
        <taxon>Leptospirales</taxon>
        <taxon>Leptospiraceae</taxon>
        <taxon>Leptospira</taxon>
    </lineage>
</organism>
<feature type="transmembrane region" description="Helical" evidence="1">
    <location>
        <begin position="95"/>
        <end position="117"/>
    </location>
</feature>
<dbReference type="GO" id="GO:0005886">
    <property type="term" value="C:plasma membrane"/>
    <property type="evidence" value="ECO:0007669"/>
    <property type="project" value="TreeGrafter"/>
</dbReference>
<gene>
    <name evidence="3" type="ordered locus">LEPBI_I1293</name>
</gene>
<dbReference type="KEGG" id="lbi:LEPBI_I1293"/>
<reference evidence="3 4" key="1">
    <citation type="journal article" date="2008" name="PLoS ONE">
        <title>Genome sequence of the saprophyte Leptospira biflexa provides insights into the evolution of Leptospira and the pathogenesis of leptospirosis.</title>
        <authorList>
            <person name="Picardeau M."/>
            <person name="Bulach D.M."/>
            <person name="Bouchier C."/>
            <person name="Zuerner R.L."/>
            <person name="Zidane N."/>
            <person name="Wilson P.J."/>
            <person name="Creno S."/>
            <person name="Kuczek E.S."/>
            <person name="Bommezzadri S."/>
            <person name="Davis J.C."/>
            <person name="McGrath A."/>
            <person name="Johnson M.J."/>
            <person name="Boursaux-Eude C."/>
            <person name="Seemann T."/>
            <person name="Rouy Z."/>
            <person name="Coppel R.L."/>
            <person name="Rood J.I."/>
            <person name="Lajus A."/>
            <person name="Davies J.K."/>
            <person name="Medigue C."/>
            <person name="Adler B."/>
        </authorList>
    </citation>
    <scope>NUCLEOTIDE SEQUENCE [LARGE SCALE GENOMIC DNA]</scope>
    <source>
        <strain evidence="4">Patoc 1 / ATCC 23582 / Paris</strain>
    </source>
</reference>
<keyword evidence="1" id="KW-1133">Transmembrane helix</keyword>
<proteinExistence type="predicted"/>
<dbReference type="STRING" id="456481.LEPBI_I1293"/>
<evidence type="ECO:0000259" key="2">
    <source>
        <dbReference type="Pfam" id="PF09335"/>
    </source>
</evidence>
<keyword evidence="1" id="KW-0472">Membrane</keyword>
<keyword evidence="1" id="KW-0812">Transmembrane</keyword>
<dbReference type="AlphaFoldDB" id="B0SP79"/>
<accession>B0SP79</accession>
<evidence type="ECO:0000313" key="4">
    <source>
        <dbReference type="Proteomes" id="UP000001847"/>
    </source>
</evidence>
<dbReference type="PANTHER" id="PTHR42709">
    <property type="entry name" value="ALKALINE PHOSPHATASE LIKE PROTEIN"/>
    <property type="match status" value="1"/>
</dbReference>
<protein>
    <submittedName>
        <fullName evidence="3">Putative cytoplasmic membrane protein</fullName>
    </submittedName>
</protein>
<dbReference type="InterPro" id="IPR032816">
    <property type="entry name" value="VTT_dom"/>
</dbReference>
<evidence type="ECO:0000313" key="3">
    <source>
        <dbReference type="EMBL" id="ABZ97403.1"/>
    </source>
</evidence>
<feature type="transmembrane region" description="Helical" evidence="1">
    <location>
        <begin position="53"/>
        <end position="75"/>
    </location>
</feature>
<sequence length="199" mass="22596">MGTKPMTKENDPSINLKRLILQTVGSIVLVLVIVFGLAYFFRQELLGFSEHFVRMFGFVGLFFGMVLSDSLPAFVPPDAFLMLAITGEMDPLKTILFMSVGSIIGGSIAYWIGLYLIPRFHLGRQMVLHYEDKLLPYIRKYGFGAVVLSALTPIPYSWMAYTVGTFKMPFRLFFLGSLFRFVRISVYFYAMYIGWITGG</sequence>
<dbReference type="EMBL" id="CP000786">
    <property type="protein sequence ID" value="ABZ97403.1"/>
    <property type="molecule type" value="Genomic_DNA"/>
</dbReference>
<evidence type="ECO:0000256" key="1">
    <source>
        <dbReference type="SAM" id="Phobius"/>
    </source>
</evidence>
<feature type="domain" description="VTT" evidence="2">
    <location>
        <begin position="82"/>
        <end position="192"/>
    </location>
</feature>
<feature type="transmembrane region" description="Helical" evidence="1">
    <location>
        <begin position="170"/>
        <end position="190"/>
    </location>
</feature>
<dbReference type="HOGENOM" id="CLU_104634_0_0_12"/>
<feature type="transmembrane region" description="Helical" evidence="1">
    <location>
        <begin position="138"/>
        <end position="158"/>
    </location>
</feature>
<dbReference type="Proteomes" id="UP000001847">
    <property type="component" value="Chromosome I"/>
</dbReference>
<keyword evidence="4" id="KW-1185">Reference proteome</keyword>
<dbReference type="InterPro" id="IPR051311">
    <property type="entry name" value="DedA_domain"/>
</dbReference>
<dbReference type="Pfam" id="PF09335">
    <property type="entry name" value="VTT_dom"/>
    <property type="match status" value="1"/>
</dbReference>
<dbReference type="PANTHER" id="PTHR42709:SF11">
    <property type="entry name" value="DEDA FAMILY PROTEIN"/>
    <property type="match status" value="1"/>
</dbReference>
<feature type="transmembrane region" description="Helical" evidence="1">
    <location>
        <begin position="20"/>
        <end position="41"/>
    </location>
</feature>
<name>B0SP79_LEPBP</name>